<evidence type="ECO:0000313" key="2">
    <source>
        <dbReference type="EMBL" id="SFB84905.1"/>
    </source>
</evidence>
<dbReference type="Proteomes" id="UP000199161">
    <property type="component" value="Unassembled WGS sequence"/>
</dbReference>
<dbReference type="AlphaFoldDB" id="A0A1I1ECT9"/>
<keyword evidence="3" id="KW-1185">Reference proteome</keyword>
<feature type="compositionally biased region" description="Acidic residues" evidence="1">
    <location>
        <begin position="32"/>
        <end position="52"/>
    </location>
</feature>
<gene>
    <name evidence="2" type="ORF">SAMN05444422_102376</name>
</gene>
<dbReference type="EMBL" id="FOKW01000002">
    <property type="protein sequence ID" value="SFB84905.1"/>
    <property type="molecule type" value="Genomic_DNA"/>
</dbReference>
<dbReference type="RefSeq" id="WP_089786190.1">
    <property type="nucleotide sequence ID" value="NZ_FOKW01000002.1"/>
</dbReference>
<feature type="region of interest" description="Disordered" evidence="1">
    <location>
        <begin position="30"/>
        <end position="66"/>
    </location>
</feature>
<proteinExistence type="predicted"/>
<sequence>MPETDTTRRRLLHGVSGATIIALAGCLGGDGDGSDGDAMDDGSMDDSTDDTMAESTAMDPSDAPRAEIDRFSEDAGTLMVRDETNDLPEPDAPIDFDQGPFVTQGFGPDGEPVEYYNFDVQPTDPAPIYAFFRENGDPVEDQLNVVGVVPGDEGYNDFWHVHRVTVPDDYEANAVTSAAELMDGDFEITPTETIKNCPIVPDGSRASKRYGYGDGDGDGDQELVEGWYDGTVVSYFLFEERPLEATDDGTVPTTPIYVSFDVNPDEDGGGPQSGFMTEEMSEQTHNVVASLPEDEGYSPLWTVTVYDNEEFGDVSDLESATDATVLETDTATVNCPVVSGGMG</sequence>
<organism evidence="2 3">
    <name type="scientific">Natronobacterium haloterrestre</name>
    <name type="common">Halobiforma haloterrestris</name>
    <dbReference type="NCBI Taxonomy" id="148448"/>
    <lineage>
        <taxon>Archaea</taxon>
        <taxon>Methanobacteriati</taxon>
        <taxon>Methanobacteriota</taxon>
        <taxon>Stenosarchaea group</taxon>
        <taxon>Halobacteria</taxon>
        <taxon>Halobacteriales</taxon>
        <taxon>Natrialbaceae</taxon>
        <taxon>Natronobacterium</taxon>
    </lineage>
</organism>
<name>A0A1I1ECT9_NATHA</name>
<dbReference type="OrthoDB" id="10704at2157"/>
<protein>
    <submittedName>
        <fullName evidence="2">Uncharacterized protein</fullName>
    </submittedName>
</protein>
<accession>A0A1I1ECT9</accession>
<reference evidence="3" key="1">
    <citation type="submission" date="2016-10" db="EMBL/GenBank/DDBJ databases">
        <authorList>
            <person name="Varghese N."/>
            <person name="Submissions S."/>
        </authorList>
    </citation>
    <scope>NUCLEOTIDE SEQUENCE [LARGE SCALE GENOMIC DNA]</scope>
    <source>
        <strain evidence="3">DSM 13078</strain>
    </source>
</reference>
<evidence type="ECO:0000313" key="3">
    <source>
        <dbReference type="Proteomes" id="UP000199161"/>
    </source>
</evidence>
<evidence type="ECO:0000256" key="1">
    <source>
        <dbReference type="SAM" id="MobiDB-lite"/>
    </source>
</evidence>